<dbReference type="InterPro" id="IPR013087">
    <property type="entry name" value="Znf_C2H2_type"/>
</dbReference>
<feature type="region of interest" description="Disordered" evidence="2">
    <location>
        <begin position="146"/>
        <end position="206"/>
    </location>
</feature>
<dbReference type="SUPFAM" id="SSF57667">
    <property type="entry name" value="beta-beta-alpha zinc fingers"/>
    <property type="match status" value="1"/>
</dbReference>
<dbReference type="AlphaFoldDB" id="A0AAD7SR15"/>
<feature type="compositionally biased region" description="Basic and acidic residues" evidence="2">
    <location>
        <begin position="194"/>
        <end position="206"/>
    </location>
</feature>
<dbReference type="PROSITE" id="PS50157">
    <property type="entry name" value="ZINC_FINGER_C2H2_2"/>
    <property type="match status" value="1"/>
</dbReference>
<evidence type="ECO:0000256" key="1">
    <source>
        <dbReference type="PROSITE-ProRule" id="PRU00042"/>
    </source>
</evidence>
<accession>A0AAD7SR15</accession>
<comment type="caution">
    <text evidence="4">The sequence shown here is derived from an EMBL/GenBank/DDBJ whole genome shotgun (WGS) entry which is preliminary data.</text>
</comment>
<dbReference type="SMART" id="SM00355">
    <property type="entry name" value="ZnF_C2H2"/>
    <property type="match status" value="5"/>
</dbReference>
<dbReference type="PANTHER" id="PTHR37354">
    <property type="entry name" value="CHROMOSOME ALIGNMENT-MAINTAINING PHOSPHOPROTEIN 1"/>
    <property type="match status" value="1"/>
</dbReference>
<evidence type="ECO:0000256" key="2">
    <source>
        <dbReference type="SAM" id="MobiDB-lite"/>
    </source>
</evidence>
<dbReference type="PANTHER" id="PTHR37354:SF1">
    <property type="entry name" value="CHROMOSOME ALIGNMENT-MAINTAINING PHOSPHOPROTEIN 1"/>
    <property type="match status" value="1"/>
</dbReference>
<name>A0AAD7SR15_9TELE</name>
<keyword evidence="1" id="KW-0863">Zinc-finger</keyword>
<dbReference type="InterPro" id="IPR036236">
    <property type="entry name" value="Znf_C2H2_sf"/>
</dbReference>
<feature type="compositionally biased region" description="Basic and acidic residues" evidence="2">
    <location>
        <begin position="176"/>
        <end position="187"/>
    </location>
</feature>
<evidence type="ECO:0000313" key="4">
    <source>
        <dbReference type="EMBL" id="KAJ8407319.1"/>
    </source>
</evidence>
<keyword evidence="1" id="KW-0862">Zinc</keyword>
<reference evidence="4" key="1">
    <citation type="journal article" date="2023" name="Science">
        <title>Genome structures resolve the early diversification of teleost fishes.</title>
        <authorList>
            <person name="Parey E."/>
            <person name="Louis A."/>
            <person name="Montfort J."/>
            <person name="Bouchez O."/>
            <person name="Roques C."/>
            <person name="Iampietro C."/>
            <person name="Lluch J."/>
            <person name="Castinel A."/>
            <person name="Donnadieu C."/>
            <person name="Desvignes T."/>
            <person name="Floi Bucao C."/>
            <person name="Jouanno E."/>
            <person name="Wen M."/>
            <person name="Mejri S."/>
            <person name="Dirks R."/>
            <person name="Jansen H."/>
            <person name="Henkel C."/>
            <person name="Chen W.J."/>
            <person name="Zahm M."/>
            <person name="Cabau C."/>
            <person name="Klopp C."/>
            <person name="Thompson A.W."/>
            <person name="Robinson-Rechavi M."/>
            <person name="Braasch I."/>
            <person name="Lecointre G."/>
            <person name="Bobe J."/>
            <person name="Postlethwait J.H."/>
            <person name="Berthelot C."/>
            <person name="Roest Crollius H."/>
            <person name="Guiguen Y."/>
        </authorList>
    </citation>
    <scope>NUCLEOTIDE SEQUENCE</scope>
    <source>
        <strain evidence="4">NC1722</strain>
    </source>
</reference>
<dbReference type="GO" id="GO:0051315">
    <property type="term" value="P:attachment of mitotic spindle microtubules to kinetochore"/>
    <property type="evidence" value="ECO:0007669"/>
    <property type="project" value="InterPro"/>
</dbReference>
<dbReference type="Proteomes" id="UP001221898">
    <property type="component" value="Unassembled WGS sequence"/>
</dbReference>
<proteinExistence type="predicted"/>
<dbReference type="EMBL" id="JAINUG010000039">
    <property type="protein sequence ID" value="KAJ8407319.1"/>
    <property type="molecule type" value="Genomic_DNA"/>
</dbReference>
<gene>
    <name evidence="4" type="ORF">AAFF_G00278930</name>
</gene>
<dbReference type="GO" id="GO:0008270">
    <property type="term" value="F:zinc ion binding"/>
    <property type="evidence" value="ECO:0007669"/>
    <property type="project" value="UniProtKB-KW"/>
</dbReference>
<dbReference type="Gene3D" id="3.30.160.60">
    <property type="entry name" value="Classic Zinc Finger"/>
    <property type="match status" value="1"/>
</dbReference>
<organism evidence="4 5">
    <name type="scientific">Aldrovandia affinis</name>
    <dbReference type="NCBI Taxonomy" id="143900"/>
    <lineage>
        <taxon>Eukaryota</taxon>
        <taxon>Metazoa</taxon>
        <taxon>Chordata</taxon>
        <taxon>Craniata</taxon>
        <taxon>Vertebrata</taxon>
        <taxon>Euteleostomi</taxon>
        <taxon>Actinopterygii</taxon>
        <taxon>Neopterygii</taxon>
        <taxon>Teleostei</taxon>
        <taxon>Notacanthiformes</taxon>
        <taxon>Halosauridae</taxon>
        <taxon>Aldrovandia</taxon>
    </lineage>
</organism>
<dbReference type="InterPro" id="IPR039330">
    <property type="entry name" value="CAMP"/>
</dbReference>
<feature type="domain" description="C2H2-type" evidence="3">
    <location>
        <begin position="253"/>
        <end position="276"/>
    </location>
</feature>
<evidence type="ECO:0000313" key="5">
    <source>
        <dbReference type="Proteomes" id="UP001221898"/>
    </source>
</evidence>
<keyword evidence="1" id="KW-0479">Metal-binding</keyword>
<keyword evidence="5" id="KW-1185">Reference proteome</keyword>
<evidence type="ECO:0000259" key="3">
    <source>
        <dbReference type="PROSITE" id="PS50157"/>
    </source>
</evidence>
<sequence>MLDRATDELCVTSEAEVPSPRQQKKAMEFKWLTVSTVTSGGHLQCAFCRYQCKSNSTFQIHVGTSHPFHCEEMDVGRLGKIIFYQRSAKLFHCQQCFFTGKTYARVYDHVIVSHSFSGKTKAAAPALDAKPEDPAYLQSPAKFAALNSGKAEEEEPDDEDSRHSSSPGQSSKRKREAGSDEEQHLDVEDFSDYPAKHEGDEARAEKQAEETLLAKYIRRTGGRYYCNICNWRGKMKGFMFHHVSKKHNIPRPFACKECGKAFLVESMLLGHVSVFHKQGIYQCPYCSFKSNYLRGVRRHLNNCNPKRGEGPYDSDEQE</sequence>
<dbReference type="PROSITE" id="PS00028">
    <property type="entry name" value="ZINC_FINGER_C2H2_1"/>
    <property type="match status" value="1"/>
</dbReference>
<protein>
    <recommendedName>
        <fullName evidence="3">C2H2-type domain-containing protein</fullName>
    </recommendedName>
</protein>